<proteinExistence type="predicted"/>
<sequence length="408" mass="42582">MDLQQSSHSPLKWAVVAFSFMALSLAFSARATLGLVMPIWSQDLGWSRSLVSGAAATALLVMAAVAPFAGRLVDRHGVRSTLTAGLALVGTGCVIVSATSNAAIFVLAFSGLAAFGFGIVATHVVSTAIARCFNAGRGLATGIATSGSTGGQFLIVPLIAAVLTTFSWRWCFLAIGLACLALIPLLWRALARVDGPKAEVSLVVPAASFEADLSVILRKPAFHVLFWSFLLCGYTTAGVIETHFLPYASFCGFGSFPSAAAYGLLSAINLIGMIVAGWLTDRINRVVLLGSIYLLRGLTFLILINVGTSYDMLVVFAVLFGAVDYATVPVTASLVASHIGLRIMGLAMGLISAGHSLGAAAGAYSGGYIFDLTMRYEWVWLISVALSVGAGLMVFILRDAPRSVSATA</sequence>
<feature type="transmembrane region" description="Helical" evidence="4">
    <location>
        <begin position="138"/>
        <end position="160"/>
    </location>
</feature>
<keyword evidence="2 4" id="KW-1133">Transmembrane helix</keyword>
<evidence type="ECO:0000256" key="1">
    <source>
        <dbReference type="ARBA" id="ARBA00022692"/>
    </source>
</evidence>
<dbReference type="EMBL" id="JAUTBL010000002">
    <property type="protein sequence ID" value="MDQ1184842.1"/>
    <property type="molecule type" value="Genomic_DNA"/>
</dbReference>
<keyword evidence="7" id="KW-1185">Reference proteome</keyword>
<dbReference type="Gene3D" id="1.20.1250.20">
    <property type="entry name" value="MFS general substrate transporter like domains"/>
    <property type="match status" value="2"/>
</dbReference>
<feature type="domain" description="Major facilitator superfamily (MFS) profile" evidence="5">
    <location>
        <begin position="14"/>
        <end position="402"/>
    </location>
</feature>
<gene>
    <name evidence="6" type="ORF">QE408_001985</name>
</gene>
<feature type="transmembrane region" description="Helical" evidence="4">
    <location>
        <begin position="104"/>
        <end position="126"/>
    </location>
</feature>
<dbReference type="InterPro" id="IPR036259">
    <property type="entry name" value="MFS_trans_sf"/>
</dbReference>
<evidence type="ECO:0000256" key="2">
    <source>
        <dbReference type="ARBA" id="ARBA00022989"/>
    </source>
</evidence>
<dbReference type="CDD" id="cd17355">
    <property type="entry name" value="MFS_YcxA_like"/>
    <property type="match status" value="1"/>
</dbReference>
<dbReference type="Proteomes" id="UP001224781">
    <property type="component" value="Unassembled WGS sequence"/>
</dbReference>
<dbReference type="SUPFAM" id="SSF103473">
    <property type="entry name" value="MFS general substrate transporter"/>
    <property type="match status" value="1"/>
</dbReference>
<feature type="transmembrane region" description="Helical" evidence="4">
    <location>
        <begin position="166"/>
        <end position="187"/>
    </location>
</feature>
<dbReference type="Pfam" id="PF07690">
    <property type="entry name" value="MFS_1"/>
    <property type="match status" value="1"/>
</dbReference>
<reference evidence="6 7" key="1">
    <citation type="submission" date="2023-07" db="EMBL/GenBank/DDBJ databases">
        <title>Functional and genomic diversity of the sorghum phyllosphere microbiome.</title>
        <authorList>
            <person name="Shade A."/>
        </authorList>
    </citation>
    <scope>NUCLEOTIDE SEQUENCE [LARGE SCALE GENOMIC DNA]</scope>
    <source>
        <strain evidence="6 7">SORGH_AS_1126</strain>
    </source>
</reference>
<feature type="transmembrane region" description="Helical" evidence="4">
    <location>
        <begin position="286"/>
        <end position="306"/>
    </location>
</feature>
<evidence type="ECO:0000259" key="5">
    <source>
        <dbReference type="PROSITE" id="PS50850"/>
    </source>
</evidence>
<name>A0ABU0UIS5_9HYPH</name>
<feature type="transmembrane region" description="Helical" evidence="4">
    <location>
        <begin position="312"/>
        <end position="336"/>
    </location>
</feature>
<feature type="transmembrane region" description="Helical" evidence="4">
    <location>
        <begin position="49"/>
        <end position="69"/>
    </location>
</feature>
<protein>
    <submittedName>
        <fullName evidence="6">MFS family permease</fullName>
    </submittedName>
</protein>
<feature type="transmembrane region" description="Helical" evidence="4">
    <location>
        <begin position="12"/>
        <end position="29"/>
    </location>
</feature>
<dbReference type="InterPro" id="IPR020846">
    <property type="entry name" value="MFS_dom"/>
</dbReference>
<feature type="transmembrane region" description="Helical" evidence="4">
    <location>
        <begin position="221"/>
        <end position="240"/>
    </location>
</feature>
<keyword evidence="1 4" id="KW-0812">Transmembrane</keyword>
<dbReference type="InterPro" id="IPR011701">
    <property type="entry name" value="MFS"/>
</dbReference>
<dbReference type="PANTHER" id="PTHR11360:SF284">
    <property type="entry name" value="EG:103B4.3 PROTEIN-RELATED"/>
    <property type="match status" value="1"/>
</dbReference>
<organism evidence="6 7">
    <name type="scientific">Agrobacterium larrymoorei</name>
    <dbReference type="NCBI Taxonomy" id="160699"/>
    <lineage>
        <taxon>Bacteria</taxon>
        <taxon>Pseudomonadati</taxon>
        <taxon>Pseudomonadota</taxon>
        <taxon>Alphaproteobacteria</taxon>
        <taxon>Hyphomicrobiales</taxon>
        <taxon>Rhizobiaceae</taxon>
        <taxon>Rhizobium/Agrobacterium group</taxon>
        <taxon>Agrobacterium</taxon>
    </lineage>
</organism>
<keyword evidence="3 4" id="KW-0472">Membrane</keyword>
<dbReference type="InterPro" id="IPR050327">
    <property type="entry name" value="Proton-linked_MCT"/>
</dbReference>
<evidence type="ECO:0000256" key="3">
    <source>
        <dbReference type="ARBA" id="ARBA00023136"/>
    </source>
</evidence>
<feature type="transmembrane region" description="Helical" evidence="4">
    <location>
        <begin position="260"/>
        <end position="279"/>
    </location>
</feature>
<evidence type="ECO:0000313" key="6">
    <source>
        <dbReference type="EMBL" id="MDQ1184842.1"/>
    </source>
</evidence>
<dbReference type="PANTHER" id="PTHR11360">
    <property type="entry name" value="MONOCARBOXYLATE TRANSPORTER"/>
    <property type="match status" value="1"/>
</dbReference>
<feature type="transmembrane region" description="Helical" evidence="4">
    <location>
        <begin position="343"/>
        <end position="366"/>
    </location>
</feature>
<comment type="caution">
    <text evidence="6">The sequence shown here is derived from an EMBL/GenBank/DDBJ whole genome shotgun (WGS) entry which is preliminary data.</text>
</comment>
<feature type="transmembrane region" description="Helical" evidence="4">
    <location>
        <begin position="81"/>
        <end position="98"/>
    </location>
</feature>
<evidence type="ECO:0000313" key="7">
    <source>
        <dbReference type="Proteomes" id="UP001224781"/>
    </source>
</evidence>
<dbReference type="PROSITE" id="PS50850">
    <property type="entry name" value="MFS"/>
    <property type="match status" value="1"/>
</dbReference>
<accession>A0ABU0UIS5</accession>
<feature type="transmembrane region" description="Helical" evidence="4">
    <location>
        <begin position="378"/>
        <end position="397"/>
    </location>
</feature>
<evidence type="ECO:0000256" key="4">
    <source>
        <dbReference type="SAM" id="Phobius"/>
    </source>
</evidence>